<evidence type="ECO:0000256" key="5">
    <source>
        <dbReference type="ARBA" id="ARBA00022737"/>
    </source>
</evidence>
<evidence type="ECO:0000256" key="3">
    <source>
        <dbReference type="ARBA" id="ARBA00022448"/>
    </source>
</evidence>
<keyword evidence="3 10" id="KW-0813">Transport</keyword>
<dbReference type="SUPFAM" id="SSF103506">
    <property type="entry name" value="Mitochondrial carrier"/>
    <property type="match status" value="1"/>
</dbReference>
<name>A0A830HUJ7_9CHLO</name>
<protein>
    <recommendedName>
        <fullName evidence="13">Mitochondrial carrier protein</fullName>
    </recommendedName>
</protein>
<dbReference type="InterPro" id="IPR050567">
    <property type="entry name" value="Mitochondrial_Carrier"/>
</dbReference>
<comment type="subcellular location">
    <subcellularLocation>
        <location evidence="1">Mitochondrion membrane</location>
        <topology evidence="1">Multi-pass membrane protein</topology>
    </subcellularLocation>
</comment>
<dbReference type="EMBL" id="BNJQ01000030">
    <property type="protein sequence ID" value="GHP10628.1"/>
    <property type="molecule type" value="Genomic_DNA"/>
</dbReference>
<organism evidence="11 12">
    <name type="scientific">Pycnococcus provasolii</name>
    <dbReference type="NCBI Taxonomy" id="41880"/>
    <lineage>
        <taxon>Eukaryota</taxon>
        <taxon>Viridiplantae</taxon>
        <taxon>Chlorophyta</taxon>
        <taxon>Pseudoscourfieldiophyceae</taxon>
        <taxon>Pseudoscourfieldiales</taxon>
        <taxon>Pycnococcaceae</taxon>
        <taxon>Pycnococcus</taxon>
    </lineage>
</organism>
<evidence type="ECO:0000256" key="10">
    <source>
        <dbReference type="RuleBase" id="RU000488"/>
    </source>
</evidence>
<dbReference type="InterPro" id="IPR023395">
    <property type="entry name" value="MCP_dom_sf"/>
</dbReference>
<dbReference type="InterPro" id="IPR018108">
    <property type="entry name" value="MCP_transmembrane"/>
</dbReference>
<dbReference type="PROSITE" id="PS50920">
    <property type="entry name" value="SOLCAR"/>
    <property type="match status" value="3"/>
</dbReference>
<evidence type="ECO:0000256" key="6">
    <source>
        <dbReference type="ARBA" id="ARBA00022989"/>
    </source>
</evidence>
<comment type="similarity">
    <text evidence="2 10">Belongs to the mitochondrial carrier (TC 2.A.29) family.</text>
</comment>
<sequence>MAADMNNMNAHASGGGYNSSRSSSGSFQRSSFMIDAMSGLAGGVSNVIVGMPFDVVKTRAQVTPNASFPAVLSHILQREGPRGLWRGVAGPIVAYPLDVCINMSVYAEMRRRMDGTDNKPFVVNACAGAVSGTMITAVTTPAELVKTTLQTRKLQNGNKDVGPFNTLRAIVNAEGPLGLYRGFAAMLLREVPGNALFFVSYEELKSLVRQMTNSEETGVVVGGGCAGAVYWTAVMPVDAIKTRIQAARCAGTSTTMGIFQAAQNVYREGGLRAFFKGWVPAVARAFPANAALFTVVESTRDALCSFNQ</sequence>
<evidence type="ECO:0000256" key="4">
    <source>
        <dbReference type="ARBA" id="ARBA00022692"/>
    </source>
</evidence>
<evidence type="ECO:0000256" key="1">
    <source>
        <dbReference type="ARBA" id="ARBA00004225"/>
    </source>
</evidence>
<dbReference type="AlphaFoldDB" id="A0A830HUJ7"/>
<proteinExistence type="inferred from homology"/>
<keyword evidence="7" id="KW-0496">Mitochondrion</keyword>
<keyword evidence="6" id="KW-1133">Transmembrane helix</keyword>
<keyword evidence="5" id="KW-0677">Repeat</keyword>
<feature type="repeat" description="Solcar" evidence="9">
    <location>
        <begin position="214"/>
        <end position="302"/>
    </location>
</feature>
<feature type="repeat" description="Solcar" evidence="9">
    <location>
        <begin position="119"/>
        <end position="207"/>
    </location>
</feature>
<dbReference type="PANTHER" id="PTHR45624">
    <property type="entry name" value="MITOCHONDRIAL BASIC AMINO ACIDS TRANSPORTER-RELATED"/>
    <property type="match status" value="1"/>
</dbReference>
<evidence type="ECO:0000256" key="8">
    <source>
        <dbReference type="ARBA" id="ARBA00023136"/>
    </source>
</evidence>
<dbReference type="Pfam" id="PF00153">
    <property type="entry name" value="Mito_carr"/>
    <property type="match status" value="3"/>
</dbReference>
<evidence type="ECO:0000256" key="7">
    <source>
        <dbReference type="ARBA" id="ARBA00023128"/>
    </source>
</evidence>
<dbReference type="OrthoDB" id="14252at2759"/>
<evidence type="ECO:0008006" key="13">
    <source>
        <dbReference type="Google" id="ProtNLM"/>
    </source>
</evidence>
<dbReference type="GO" id="GO:1990575">
    <property type="term" value="P:mitochondrial L-ornithine transmembrane transport"/>
    <property type="evidence" value="ECO:0007669"/>
    <property type="project" value="TreeGrafter"/>
</dbReference>
<dbReference type="PANTHER" id="PTHR45624:SF12">
    <property type="entry name" value="MITOCHONDRIAL ORNITHINE TRANSPORTER 1"/>
    <property type="match status" value="1"/>
</dbReference>
<evidence type="ECO:0000313" key="11">
    <source>
        <dbReference type="EMBL" id="GHP10628.1"/>
    </source>
</evidence>
<comment type="caution">
    <text evidence="11">The sequence shown here is derived from an EMBL/GenBank/DDBJ whole genome shotgun (WGS) entry which is preliminary data.</text>
</comment>
<keyword evidence="12" id="KW-1185">Reference proteome</keyword>
<evidence type="ECO:0000256" key="9">
    <source>
        <dbReference type="PROSITE-ProRule" id="PRU00282"/>
    </source>
</evidence>
<dbReference type="GO" id="GO:0031966">
    <property type="term" value="C:mitochondrial membrane"/>
    <property type="evidence" value="ECO:0007669"/>
    <property type="project" value="UniProtKB-SubCell"/>
</dbReference>
<accession>A0A830HUJ7</accession>
<keyword evidence="8 9" id="KW-0472">Membrane</keyword>
<keyword evidence="4 9" id="KW-0812">Transmembrane</keyword>
<evidence type="ECO:0000256" key="2">
    <source>
        <dbReference type="ARBA" id="ARBA00006375"/>
    </source>
</evidence>
<dbReference type="Gene3D" id="1.50.40.10">
    <property type="entry name" value="Mitochondrial carrier domain"/>
    <property type="match status" value="2"/>
</dbReference>
<gene>
    <name evidence="11" type="ORF">PPROV_000935900</name>
</gene>
<reference evidence="11" key="1">
    <citation type="submission" date="2020-10" db="EMBL/GenBank/DDBJ databases">
        <title>Unveiling of a novel bifunctional photoreceptor, Dualchrome1, isolated from a cosmopolitan green alga.</title>
        <authorList>
            <person name="Suzuki S."/>
            <person name="Kawachi M."/>
        </authorList>
    </citation>
    <scope>NUCLEOTIDE SEQUENCE</scope>
    <source>
        <strain evidence="11">NIES 2893</strain>
    </source>
</reference>
<dbReference type="Proteomes" id="UP000660262">
    <property type="component" value="Unassembled WGS sequence"/>
</dbReference>
<evidence type="ECO:0000313" key="12">
    <source>
        <dbReference type="Proteomes" id="UP000660262"/>
    </source>
</evidence>
<dbReference type="GO" id="GO:0000064">
    <property type="term" value="F:L-ornithine transmembrane transporter activity"/>
    <property type="evidence" value="ECO:0007669"/>
    <property type="project" value="TreeGrafter"/>
</dbReference>
<feature type="repeat" description="Solcar" evidence="9">
    <location>
        <begin position="30"/>
        <end position="112"/>
    </location>
</feature>